<evidence type="ECO:0000313" key="3">
    <source>
        <dbReference type="Proteomes" id="UP001419268"/>
    </source>
</evidence>
<dbReference type="Proteomes" id="UP001419268">
    <property type="component" value="Unassembled WGS sequence"/>
</dbReference>
<accession>A0AAP0IB72</accession>
<protein>
    <recommendedName>
        <fullName evidence="1">Reverse transcriptase Ty1/copia-type domain-containing protein</fullName>
    </recommendedName>
</protein>
<dbReference type="Pfam" id="PF07727">
    <property type="entry name" value="RVT_2"/>
    <property type="match status" value="1"/>
</dbReference>
<dbReference type="EMBL" id="JBBNAG010000008">
    <property type="protein sequence ID" value="KAK9112139.1"/>
    <property type="molecule type" value="Genomic_DNA"/>
</dbReference>
<proteinExistence type="predicted"/>
<dbReference type="AlphaFoldDB" id="A0AAP0IB72"/>
<evidence type="ECO:0000259" key="1">
    <source>
        <dbReference type="Pfam" id="PF07727"/>
    </source>
</evidence>
<name>A0AAP0IB72_9MAGN</name>
<reference evidence="2 3" key="1">
    <citation type="submission" date="2024-01" db="EMBL/GenBank/DDBJ databases">
        <title>Genome assemblies of Stephania.</title>
        <authorList>
            <person name="Yang L."/>
        </authorList>
    </citation>
    <scope>NUCLEOTIDE SEQUENCE [LARGE SCALE GENOMIC DNA]</scope>
    <source>
        <strain evidence="2">JXDWG</strain>
        <tissue evidence="2">Leaf</tissue>
    </source>
</reference>
<sequence>MIEELCALEKTHTWDLVDLPTGKTPIGCKWVYKNKTHSDGSVERHKARMVAKGYTHEYDINYEDSLAPVAWLTSVRSLLVVAVIKHW</sequence>
<organism evidence="2 3">
    <name type="scientific">Stephania cephalantha</name>
    <dbReference type="NCBI Taxonomy" id="152367"/>
    <lineage>
        <taxon>Eukaryota</taxon>
        <taxon>Viridiplantae</taxon>
        <taxon>Streptophyta</taxon>
        <taxon>Embryophyta</taxon>
        <taxon>Tracheophyta</taxon>
        <taxon>Spermatophyta</taxon>
        <taxon>Magnoliopsida</taxon>
        <taxon>Ranunculales</taxon>
        <taxon>Menispermaceae</taxon>
        <taxon>Menispermoideae</taxon>
        <taxon>Cissampelideae</taxon>
        <taxon>Stephania</taxon>
    </lineage>
</organism>
<keyword evidence="3" id="KW-1185">Reference proteome</keyword>
<evidence type="ECO:0000313" key="2">
    <source>
        <dbReference type="EMBL" id="KAK9112139.1"/>
    </source>
</evidence>
<gene>
    <name evidence="2" type="ORF">Scep_019658</name>
</gene>
<comment type="caution">
    <text evidence="2">The sequence shown here is derived from an EMBL/GenBank/DDBJ whole genome shotgun (WGS) entry which is preliminary data.</text>
</comment>
<feature type="domain" description="Reverse transcriptase Ty1/copia-type" evidence="1">
    <location>
        <begin position="12"/>
        <end position="87"/>
    </location>
</feature>
<dbReference type="InterPro" id="IPR013103">
    <property type="entry name" value="RVT_2"/>
</dbReference>